<dbReference type="Pfam" id="PF12028">
    <property type="entry name" value="DUF3515"/>
    <property type="match status" value="1"/>
</dbReference>
<reference evidence="2" key="1">
    <citation type="journal article" date="2015" name="Genome Announc.">
        <title>Draft Genome Sequence of Thiostrepton-Producing Streptomyces azureus ATCC 14921.</title>
        <authorList>
            <person name="Sakihara K."/>
            <person name="Maeda J."/>
            <person name="Tashiro K."/>
            <person name="Fujino Y."/>
            <person name="Kuhara S."/>
            <person name="Ohshima T."/>
            <person name="Ogata S."/>
            <person name="Doi K."/>
        </authorList>
    </citation>
    <scope>NUCLEOTIDE SEQUENCE [LARGE SCALE GENOMIC DNA]</scope>
    <source>
        <strain evidence="2">ATCC14921</strain>
    </source>
</reference>
<organism evidence="2 3">
    <name type="scientific">Streptomyces azureus</name>
    <dbReference type="NCBI Taxonomy" id="146537"/>
    <lineage>
        <taxon>Bacteria</taxon>
        <taxon>Bacillati</taxon>
        <taxon>Actinomycetota</taxon>
        <taxon>Actinomycetes</taxon>
        <taxon>Kitasatosporales</taxon>
        <taxon>Streptomycetaceae</taxon>
        <taxon>Streptomyces</taxon>
    </lineage>
</organism>
<dbReference type="EMBL" id="DF968368">
    <property type="protein sequence ID" value="GAP51338.1"/>
    <property type="molecule type" value="Genomic_DNA"/>
</dbReference>
<name>A0A0K8PUC9_STRAJ</name>
<dbReference type="PROSITE" id="PS51257">
    <property type="entry name" value="PROKAR_LIPOPROTEIN"/>
    <property type="match status" value="1"/>
</dbReference>
<protein>
    <submittedName>
        <fullName evidence="2">Lipoprotein</fullName>
    </submittedName>
</protein>
<keyword evidence="3" id="KW-1185">Reference proteome</keyword>
<sequence>MPVNSFRHRHRSVFRVSLRLPALALLITAAGCSSADDSASAAVPSPDAKVTELCRNLDKVLPAKVDGERREDPEPASALTAGWGSPAIILRCGVPQPPKMVDPKVADGHDPDAVAGGANGVDWLMEKQDDGAYRFTTANREAYVEVGVPEGVDSSGVLIDLASAVKKAIPKGIAS</sequence>
<feature type="chain" id="PRO_5039177721" evidence="1">
    <location>
        <begin position="36"/>
        <end position="175"/>
    </location>
</feature>
<dbReference type="Proteomes" id="UP000053859">
    <property type="component" value="Unassembled WGS sequence"/>
</dbReference>
<keyword evidence="2" id="KW-0449">Lipoprotein</keyword>
<evidence type="ECO:0000256" key="1">
    <source>
        <dbReference type="SAM" id="SignalP"/>
    </source>
</evidence>
<proteinExistence type="predicted"/>
<dbReference type="AlphaFoldDB" id="A0A0K8PUC9"/>
<evidence type="ECO:0000313" key="2">
    <source>
        <dbReference type="EMBL" id="GAP51338.1"/>
    </source>
</evidence>
<feature type="signal peptide" evidence="1">
    <location>
        <begin position="1"/>
        <end position="35"/>
    </location>
</feature>
<dbReference type="InterPro" id="IPR021903">
    <property type="entry name" value="DUF3515"/>
</dbReference>
<dbReference type="PATRIC" id="fig|146537.3.peg.6515"/>
<keyword evidence="1" id="KW-0732">Signal</keyword>
<accession>A0A0K8PUC9</accession>
<gene>
    <name evidence="2" type="ORF">SAZU_6200</name>
</gene>
<evidence type="ECO:0000313" key="3">
    <source>
        <dbReference type="Proteomes" id="UP000053859"/>
    </source>
</evidence>